<sequence>MHARSPRSELARAGRAPDVAPGRDGHGAAGVGRAPEYSPVVAADAAEVGVSQGVAAALRRPCPAAPPPARAGGLAMVHHRVSVDVARPGLGRHDQQRDRHYGHGHGTAAAHLPSGHIVVSMSWPIGDV</sequence>
<organism evidence="2 3">
    <name type="scientific">Zea mays</name>
    <name type="common">Maize</name>
    <dbReference type="NCBI Taxonomy" id="4577"/>
    <lineage>
        <taxon>Eukaryota</taxon>
        <taxon>Viridiplantae</taxon>
        <taxon>Streptophyta</taxon>
        <taxon>Embryophyta</taxon>
        <taxon>Tracheophyta</taxon>
        <taxon>Spermatophyta</taxon>
        <taxon>Magnoliopsida</taxon>
        <taxon>Liliopsida</taxon>
        <taxon>Poales</taxon>
        <taxon>Poaceae</taxon>
        <taxon>PACMAD clade</taxon>
        <taxon>Panicoideae</taxon>
        <taxon>Andropogonodae</taxon>
        <taxon>Andropogoneae</taxon>
        <taxon>Tripsacinae</taxon>
        <taxon>Zea</taxon>
    </lineage>
</organism>
<feature type="compositionally biased region" description="Basic and acidic residues" evidence="1">
    <location>
        <begin position="91"/>
        <end position="101"/>
    </location>
</feature>
<name>A0A804N8S8_MAIZE</name>
<evidence type="ECO:0000313" key="3">
    <source>
        <dbReference type="Proteomes" id="UP000007305"/>
    </source>
</evidence>
<dbReference type="InParanoid" id="A0A804N8S8"/>
<proteinExistence type="predicted"/>
<accession>A0A804N8S8</accession>
<reference evidence="3" key="1">
    <citation type="submission" date="2015-12" db="EMBL/GenBank/DDBJ databases">
        <title>Update maize B73 reference genome by single molecule sequencing technologies.</title>
        <authorList>
            <consortium name="Maize Genome Sequencing Project"/>
            <person name="Ware D."/>
        </authorList>
    </citation>
    <scope>NUCLEOTIDE SEQUENCE [LARGE SCALE GENOMIC DNA]</scope>
    <source>
        <strain evidence="3">cv. B73</strain>
    </source>
</reference>
<dbReference type="Proteomes" id="UP000007305">
    <property type="component" value="Chromosome 3"/>
</dbReference>
<feature type="region of interest" description="Disordered" evidence="1">
    <location>
        <begin position="1"/>
        <end position="33"/>
    </location>
</feature>
<feature type="compositionally biased region" description="Basic and acidic residues" evidence="1">
    <location>
        <begin position="1"/>
        <end position="12"/>
    </location>
</feature>
<evidence type="ECO:0000256" key="1">
    <source>
        <dbReference type="SAM" id="MobiDB-lite"/>
    </source>
</evidence>
<feature type="region of interest" description="Disordered" evidence="1">
    <location>
        <begin position="87"/>
        <end position="109"/>
    </location>
</feature>
<gene>
    <name evidence="2" type="primary">LOC103650857</name>
</gene>
<reference evidence="2" key="2">
    <citation type="submission" date="2019-07" db="EMBL/GenBank/DDBJ databases">
        <authorList>
            <person name="Seetharam A."/>
            <person name="Woodhouse M."/>
            <person name="Cannon E."/>
        </authorList>
    </citation>
    <scope>NUCLEOTIDE SEQUENCE [LARGE SCALE GENOMIC DNA]</scope>
    <source>
        <strain evidence="2">cv. B73</strain>
    </source>
</reference>
<dbReference type="Gramene" id="Zm00001eb143590_T001">
    <property type="protein sequence ID" value="Zm00001eb143590_P001"/>
    <property type="gene ID" value="Zm00001eb143590"/>
</dbReference>
<keyword evidence="3" id="KW-1185">Reference proteome</keyword>
<evidence type="ECO:0000313" key="2">
    <source>
        <dbReference type="EnsemblPlants" id="Zm00001eb143590_P001"/>
    </source>
</evidence>
<dbReference type="EnsemblPlants" id="Zm00001eb143590_T001">
    <property type="protein sequence ID" value="Zm00001eb143590_P001"/>
    <property type="gene ID" value="Zm00001eb143590"/>
</dbReference>
<protein>
    <submittedName>
        <fullName evidence="2">Uncharacterized protein</fullName>
    </submittedName>
</protein>
<reference evidence="2" key="3">
    <citation type="submission" date="2021-05" db="UniProtKB">
        <authorList>
            <consortium name="EnsemblPlants"/>
        </authorList>
    </citation>
    <scope>IDENTIFICATION</scope>
    <source>
        <strain evidence="2">cv. B73</strain>
    </source>
</reference>
<dbReference type="AlphaFoldDB" id="A0A804N8S8"/>